<dbReference type="PANTHER" id="PTHR31003:SF48">
    <property type="entry name" value="MYB DOMAIN, PLANT, HOMEODOMAIN-LIKE PROTEIN-RELATED"/>
    <property type="match status" value="1"/>
</dbReference>
<evidence type="ECO:0000256" key="2">
    <source>
        <dbReference type="ARBA" id="ARBA00023015"/>
    </source>
</evidence>
<keyword evidence="4" id="KW-0539">Nucleus</keyword>
<evidence type="ECO:0000259" key="6">
    <source>
        <dbReference type="PROSITE" id="PS51294"/>
    </source>
</evidence>
<dbReference type="SUPFAM" id="SSF46689">
    <property type="entry name" value="Homeodomain-like"/>
    <property type="match status" value="1"/>
</dbReference>
<feature type="region of interest" description="Disordered" evidence="5">
    <location>
        <begin position="377"/>
        <end position="431"/>
    </location>
</feature>
<accession>A0A2U1Q8A8</accession>
<evidence type="ECO:0000256" key="4">
    <source>
        <dbReference type="ARBA" id="ARBA00023242"/>
    </source>
</evidence>
<feature type="domain" description="HTH myb-type" evidence="6">
    <location>
        <begin position="312"/>
        <end position="372"/>
    </location>
</feature>
<reference evidence="7 8" key="1">
    <citation type="journal article" date="2018" name="Mol. Plant">
        <title>The genome of Artemisia annua provides insight into the evolution of Asteraceae family and artemisinin biosynthesis.</title>
        <authorList>
            <person name="Shen Q."/>
            <person name="Zhang L."/>
            <person name="Liao Z."/>
            <person name="Wang S."/>
            <person name="Yan T."/>
            <person name="Shi P."/>
            <person name="Liu M."/>
            <person name="Fu X."/>
            <person name="Pan Q."/>
            <person name="Wang Y."/>
            <person name="Lv Z."/>
            <person name="Lu X."/>
            <person name="Zhang F."/>
            <person name="Jiang W."/>
            <person name="Ma Y."/>
            <person name="Chen M."/>
            <person name="Hao X."/>
            <person name="Li L."/>
            <person name="Tang Y."/>
            <person name="Lv G."/>
            <person name="Zhou Y."/>
            <person name="Sun X."/>
            <person name="Brodelius P.E."/>
            <person name="Rose J.K.C."/>
            <person name="Tang K."/>
        </authorList>
    </citation>
    <scope>NUCLEOTIDE SEQUENCE [LARGE SCALE GENOMIC DNA]</scope>
    <source>
        <strain evidence="8">cv. Huhao1</strain>
        <tissue evidence="7">Leaf</tissue>
    </source>
</reference>
<dbReference type="PROSITE" id="PS51294">
    <property type="entry name" value="HTH_MYB"/>
    <property type="match status" value="1"/>
</dbReference>
<dbReference type="InterPro" id="IPR009057">
    <property type="entry name" value="Homeodomain-like_sf"/>
</dbReference>
<protein>
    <recommendedName>
        <fullName evidence="6">HTH myb-type domain-containing protein</fullName>
    </recommendedName>
</protein>
<dbReference type="GO" id="GO:0003677">
    <property type="term" value="F:DNA binding"/>
    <property type="evidence" value="ECO:0007669"/>
    <property type="project" value="UniProtKB-KW"/>
</dbReference>
<gene>
    <name evidence="7" type="ORF">CTI12_AA017380</name>
</gene>
<comment type="caution">
    <text evidence="7">The sequence shown here is derived from an EMBL/GenBank/DDBJ whole genome shotgun (WGS) entry which is preliminary data.</text>
</comment>
<dbReference type="InterPro" id="IPR006447">
    <property type="entry name" value="Myb_dom_plants"/>
</dbReference>
<evidence type="ECO:0000256" key="1">
    <source>
        <dbReference type="ARBA" id="ARBA00004123"/>
    </source>
</evidence>
<keyword evidence="8" id="KW-1185">Reference proteome</keyword>
<name>A0A2U1Q8A8_ARTAN</name>
<dbReference type="Proteomes" id="UP000245207">
    <property type="component" value="Unassembled WGS sequence"/>
</dbReference>
<dbReference type="OrthoDB" id="1908613at2759"/>
<evidence type="ECO:0000256" key="5">
    <source>
        <dbReference type="SAM" id="MobiDB-lite"/>
    </source>
</evidence>
<evidence type="ECO:0000256" key="3">
    <source>
        <dbReference type="ARBA" id="ARBA00023163"/>
    </source>
</evidence>
<dbReference type="GO" id="GO:0003700">
    <property type="term" value="F:DNA-binding transcription factor activity"/>
    <property type="evidence" value="ECO:0007669"/>
    <property type="project" value="InterPro"/>
</dbReference>
<dbReference type="InterPro" id="IPR044787">
    <property type="entry name" value="HHO5-like"/>
</dbReference>
<feature type="compositionally biased region" description="Low complexity" evidence="5">
    <location>
        <begin position="411"/>
        <end position="420"/>
    </location>
</feature>
<evidence type="ECO:0000313" key="8">
    <source>
        <dbReference type="Proteomes" id="UP000245207"/>
    </source>
</evidence>
<dbReference type="Gene3D" id="1.10.10.60">
    <property type="entry name" value="Homeodomain-like"/>
    <property type="match status" value="2"/>
</dbReference>
<keyword evidence="2" id="KW-0805">Transcription regulation</keyword>
<dbReference type="AlphaFoldDB" id="A0A2U1Q8A8"/>
<dbReference type="NCBIfam" id="TIGR01557">
    <property type="entry name" value="myb_SHAQKYF"/>
    <property type="match status" value="2"/>
</dbReference>
<sequence>MVFRRSVNAPVIEEFIPIKKSCDVEDDEVSKVESDIGDKRNWLSSTQLCTNPKQSLELVVKKRSEERDVMVNKFIPFKEDMPVAGLSLISPGIKNPMRGNVYLAKNGANDKLVSYTIPDVQSDIQIGGLKSQPTLQPTSRKQRRCWSPELHRRFVNALQQLGGSKAILALKEELMVFRRSVNAPVIEEFIPIKKSCDVEDDEVSKVESDIGDKRNWLSSTQLCTNPKQSLEQVVKKRSEERDEMVNKFIPFKEDMPVSGLSLISPGIKNPMRGNVYLAKNGANDKLVSYTIPDVQSDIQIGGLKSQPTLHPTSRKQRRCWSPELHRRFVNALQQLGGSKAATPKQIRELMQVDGLTNDEVKSHLQKYRLHNKRFPSGVTSGASWAQSHDHYLEKQSNSKSDSPDGPLLHCTTGGTSTTGGDSMDDCEDERSENNCWKGHLYTSGKETYV</sequence>
<dbReference type="FunFam" id="1.10.10.60:FF:000002">
    <property type="entry name" value="Myb family transcription factor"/>
    <property type="match status" value="1"/>
</dbReference>
<proteinExistence type="predicted"/>
<organism evidence="7 8">
    <name type="scientific">Artemisia annua</name>
    <name type="common">Sweet wormwood</name>
    <dbReference type="NCBI Taxonomy" id="35608"/>
    <lineage>
        <taxon>Eukaryota</taxon>
        <taxon>Viridiplantae</taxon>
        <taxon>Streptophyta</taxon>
        <taxon>Embryophyta</taxon>
        <taxon>Tracheophyta</taxon>
        <taxon>Spermatophyta</taxon>
        <taxon>Magnoliopsida</taxon>
        <taxon>eudicotyledons</taxon>
        <taxon>Gunneridae</taxon>
        <taxon>Pentapetalae</taxon>
        <taxon>asterids</taxon>
        <taxon>campanulids</taxon>
        <taxon>Asterales</taxon>
        <taxon>Asteraceae</taxon>
        <taxon>Asteroideae</taxon>
        <taxon>Anthemideae</taxon>
        <taxon>Artemisiinae</taxon>
        <taxon>Artemisia</taxon>
    </lineage>
</organism>
<dbReference type="Pfam" id="PF00249">
    <property type="entry name" value="Myb_DNA-binding"/>
    <property type="match status" value="1"/>
</dbReference>
<dbReference type="GO" id="GO:0005634">
    <property type="term" value="C:nucleus"/>
    <property type="evidence" value="ECO:0007669"/>
    <property type="project" value="UniProtKB-SubCell"/>
</dbReference>
<dbReference type="InterPro" id="IPR001005">
    <property type="entry name" value="SANT/Myb"/>
</dbReference>
<dbReference type="InterPro" id="IPR017930">
    <property type="entry name" value="Myb_dom"/>
</dbReference>
<dbReference type="PANTHER" id="PTHR31003">
    <property type="entry name" value="MYB FAMILY TRANSCRIPTION FACTOR"/>
    <property type="match status" value="1"/>
</dbReference>
<evidence type="ECO:0000313" key="7">
    <source>
        <dbReference type="EMBL" id="PWA94238.1"/>
    </source>
</evidence>
<comment type="subcellular location">
    <subcellularLocation>
        <location evidence="1">Nucleus</location>
    </subcellularLocation>
</comment>
<dbReference type="EMBL" id="PKPP01000326">
    <property type="protein sequence ID" value="PWA94238.1"/>
    <property type="molecule type" value="Genomic_DNA"/>
</dbReference>
<dbReference type="STRING" id="35608.A0A2U1Q8A8"/>
<keyword evidence="3" id="KW-0804">Transcription</keyword>
<feature type="compositionally biased region" description="Polar residues" evidence="5">
    <location>
        <begin position="377"/>
        <end position="386"/>
    </location>
</feature>